<dbReference type="Proteomes" id="UP000606274">
    <property type="component" value="Unassembled WGS sequence"/>
</dbReference>
<evidence type="ECO:0000313" key="12">
    <source>
        <dbReference type="EMBL" id="KAF7702977.1"/>
    </source>
</evidence>
<dbReference type="Pfam" id="PF00089">
    <property type="entry name" value="Trypsin"/>
    <property type="match status" value="2"/>
</dbReference>
<dbReference type="InterPro" id="IPR001254">
    <property type="entry name" value="Trypsin_dom"/>
</dbReference>
<organism evidence="12 13">
    <name type="scientific">Silurus meridionalis</name>
    <name type="common">Southern catfish</name>
    <name type="synonym">Silurus soldatovi meridionalis</name>
    <dbReference type="NCBI Taxonomy" id="175797"/>
    <lineage>
        <taxon>Eukaryota</taxon>
        <taxon>Metazoa</taxon>
        <taxon>Chordata</taxon>
        <taxon>Craniata</taxon>
        <taxon>Vertebrata</taxon>
        <taxon>Euteleostomi</taxon>
        <taxon>Actinopterygii</taxon>
        <taxon>Neopterygii</taxon>
        <taxon>Teleostei</taxon>
        <taxon>Ostariophysi</taxon>
        <taxon>Siluriformes</taxon>
        <taxon>Siluridae</taxon>
        <taxon>Silurus</taxon>
    </lineage>
</organism>
<dbReference type="InterPro" id="IPR033116">
    <property type="entry name" value="TRYPSIN_SER"/>
</dbReference>
<evidence type="ECO:0000256" key="1">
    <source>
        <dbReference type="ARBA" id="ARBA00004239"/>
    </source>
</evidence>
<dbReference type="PROSITE" id="PS50240">
    <property type="entry name" value="TRYPSIN_DOM"/>
    <property type="match status" value="2"/>
</dbReference>
<evidence type="ECO:0000256" key="3">
    <source>
        <dbReference type="ARBA" id="ARBA00022801"/>
    </source>
</evidence>
<dbReference type="PRINTS" id="PR00722">
    <property type="entry name" value="CHYMOTRYPSIN"/>
</dbReference>
<feature type="domain" description="Peptidase S1" evidence="11">
    <location>
        <begin position="266"/>
        <end position="495"/>
    </location>
</feature>
<evidence type="ECO:0000256" key="6">
    <source>
        <dbReference type="ARBA" id="ARBA00023157"/>
    </source>
</evidence>
<keyword evidence="6" id="KW-1015">Disulfide bond</keyword>
<evidence type="ECO:0000256" key="8">
    <source>
        <dbReference type="ARBA" id="ARBA00038868"/>
    </source>
</evidence>
<dbReference type="SUPFAM" id="SSF50494">
    <property type="entry name" value="Trypsin-like serine proteases"/>
    <property type="match status" value="2"/>
</dbReference>
<reference evidence="12" key="1">
    <citation type="submission" date="2020-08" db="EMBL/GenBank/DDBJ databases">
        <title>Chromosome-level assembly of Southern catfish (Silurus meridionalis) provides insights into visual adaptation to the nocturnal and benthic lifestyles.</title>
        <authorList>
            <person name="Zhang Y."/>
            <person name="Wang D."/>
            <person name="Peng Z."/>
        </authorList>
    </citation>
    <scope>NUCLEOTIDE SEQUENCE</scope>
    <source>
        <strain evidence="12">SWU-2019-XX</strain>
        <tissue evidence="12">Muscle</tissue>
    </source>
</reference>
<evidence type="ECO:0000256" key="7">
    <source>
        <dbReference type="ARBA" id="ARBA00036320"/>
    </source>
</evidence>
<keyword evidence="13" id="KW-1185">Reference proteome</keyword>
<dbReference type="GO" id="GO:0005576">
    <property type="term" value="C:extracellular region"/>
    <property type="evidence" value="ECO:0007669"/>
    <property type="project" value="UniProtKB-SubCell"/>
</dbReference>
<evidence type="ECO:0000256" key="4">
    <source>
        <dbReference type="ARBA" id="ARBA00022825"/>
    </source>
</evidence>
<dbReference type="CDD" id="cd00190">
    <property type="entry name" value="Tryp_SPc"/>
    <property type="match status" value="2"/>
</dbReference>
<dbReference type="AlphaFoldDB" id="A0A8T0BB56"/>
<dbReference type="InterPro" id="IPR018114">
    <property type="entry name" value="TRYPSIN_HIS"/>
</dbReference>
<dbReference type="SMART" id="SM00020">
    <property type="entry name" value="Tryp_SPc"/>
    <property type="match status" value="2"/>
</dbReference>
<dbReference type="InterPro" id="IPR009003">
    <property type="entry name" value="Peptidase_S1_PA"/>
</dbReference>
<dbReference type="PANTHER" id="PTHR24271">
    <property type="entry name" value="KALLIKREIN-RELATED"/>
    <property type="match status" value="1"/>
</dbReference>
<gene>
    <name evidence="12" type="ORF">HF521_021984</name>
</gene>
<protein>
    <recommendedName>
        <fullName evidence="8">trypsin</fullName>
        <ecNumber evidence="8">3.4.21.4</ecNumber>
    </recommendedName>
</protein>
<feature type="chain" id="PRO_5035798090" description="trypsin" evidence="10">
    <location>
        <begin position="24"/>
        <end position="498"/>
    </location>
</feature>
<dbReference type="FunFam" id="2.40.10.10:FF:000005">
    <property type="entry name" value="Serine protease 37"/>
    <property type="match status" value="1"/>
</dbReference>
<dbReference type="FunFam" id="2.40.10.10:FF:000068">
    <property type="entry name" value="transmembrane protease serine 2"/>
    <property type="match status" value="1"/>
</dbReference>
<dbReference type="GO" id="GO:0004252">
    <property type="term" value="F:serine-type endopeptidase activity"/>
    <property type="evidence" value="ECO:0007669"/>
    <property type="project" value="UniProtKB-EC"/>
</dbReference>
<dbReference type="GO" id="GO:0006508">
    <property type="term" value="P:proteolysis"/>
    <property type="evidence" value="ECO:0007669"/>
    <property type="project" value="UniProtKB-KW"/>
</dbReference>
<keyword evidence="5" id="KW-0865">Zymogen</keyword>
<dbReference type="FunFam" id="2.40.10.10:FF:000036">
    <property type="entry name" value="Trypsin beta"/>
    <property type="match status" value="2"/>
</dbReference>
<keyword evidence="4 9" id="KW-0720">Serine protease</keyword>
<proteinExistence type="predicted"/>
<comment type="subcellular location">
    <subcellularLocation>
        <location evidence="1">Secreted</location>
        <location evidence="1">Extracellular space</location>
    </subcellularLocation>
</comment>
<evidence type="ECO:0000313" key="13">
    <source>
        <dbReference type="Proteomes" id="UP000606274"/>
    </source>
</evidence>
<evidence type="ECO:0000256" key="2">
    <source>
        <dbReference type="ARBA" id="ARBA00022670"/>
    </source>
</evidence>
<evidence type="ECO:0000259" key="11">
    <source>
        <dbReference type="PROSITE" id="PS50240"/>
    </source>
</evidence>
<dbReference type="InterPro" id="IPR043504">
    <property type="entry name" value="Peptidase_S1_PA_chymotrypsin"/>
</dbReference>
<dbReference type="Gene3D" id="2.40.10.10">
    <property type="entry name" value="Trypsin-like serine proteases"/>
    <property type="match status" value="3"/>
</dbReference>
<feature type="signal peptide" evidence="10">
    <location>
        <begin position="1"/>
        <end position="23"/>
    </location>
</feature>
<comment type="caution">
    <text evidence="12">The sequence shown here is derived from an EMBL/GenBank/DDBJ whole genome shotgun (WGS) entry which is preliminary data.</text>
</comment>
<sequence length="498" mass="54750">MKVLHVVLLAVAFSTCVFHAARGEEIIHGKKAKKNTLKYMASVQLKNEHMCGGFLIDPGYVLTAAHCYERGLTVVLGTQNIDPNKSKLRRYAVKSAYKHPSYKNVSSGFDLMLLKLSEKVNPKEKGIKIIKFSNKRKPIKPKTKCQVAGWGKTEKQNMVNDLMVVDVSTIDISICRNAWSKKLPSNILCAGGYETKNGACQGDSGGPLVCRGLAVGIVSFNLKRNCTYPNLPNVYTEIAPMKTLHALLFAAALGVVGFHAAHGEEIIHGKKASMNSHQYMVSVQRESEHICGGFLIDPGYVLTAAHCYVSSHVSVVMGTRNIDWKTNHMRRYQVTAMFIHPSYRGHPKFGSDIMLLKLSGKVNLNNRDLKIIKIPSMSRAVDPNIKCEVAGWGRTEYQLRVNDLMVAQVPIINMTDCKKSWNALNISLPDNILCAGGYRTTSGACQGDSGGPLVCSGVAVGIVSFNRGNNCDYPDVPNVYTEIAPYVDWINSVIKENA</sequence>
<dbReference type="PROSITE" id="PS00135">
    <property type="entry name" value="TRYPSIN_SER"/>
    <property type="match status" value="1"/>
</dbReference>
<comment type="catalytic activity">
    <reaction evidence="7">
        <text>Preferential cleavage: Arg-|-Xaa, Lys-|-Xaa.</text>
        <dbReference type="EC" id="3.4.21.4"/>
    </reaction>
</comment>
<dbReference type="PANTHER" id="PTHR24271:SF87">
    <property type="entry name" value="ARGININE ESTERASE-LIKE-RELATED"/>
    <property type="match status" value="1"/>
</dbReference>
<dbReference type="InterPro" id="IPR001314">
    <property type="entry name" value="Peptidase_S1A"/>
</dbReference>
<keyword evidence="10" id="KW-0732">Signal</keyword>
<dbReference type="PROSITE" id="PS00134">
    <property type="entry name" value="TRYPSIN_HIS"/>
    <property type="match status" value="1"/>
</dbReference>
<feature type="domain" description="Peptidase S1" evidence="11">
    <location>
        <begin position="26"/>
        <end position="249"/>
    </location>
</feature>
<dbReference type="EMBL" id="JABFDY010000009">
    <property type="protein sequence ID" value="KAF7702977.1"/>
    <property type="molecule type" value="Genomic_DNA"/>
</dbReference>
<keyword evidence="2 9" id="KW-0645">Protease</keyword>
<name>A0A8T0BB56_SILME</name>
<evidence type="ECO:0000256" key="10">
    <source>
        <dbReference type="SAM" id="SignalP"/>
    </source>
</evidence>
<accession>A0A8T0BB56</accession>
<evidence type="ECO:0000256" key="5">
    <source>
        <dbReference type="ARBA" id="ARBA00023145"/>
    </source>
</evidence>
<evidence type="ECO:0000256" key="9">
    <source>
        <dbReference type="RuleBase" id="RU363034"/>
    </source>
</evidence>
<keyword evidence="3 9" id="KW-0378">Hydrolase</keyword>
<dbReference type="EC" id="3.4.21.4" evidence="8"/>